<dbReference type="PANTHER" id="PTHR12802:SF155">
    <property type="entry name" value="DEUBIQUITINASE MYSM1"/>
    <property type="match status" value="1"/>
</dbReference>
<feature type="compositionally biased region" description="Low complexity" evidence="6">
    <location>
        <begin position="207"/>
        <end position="223"/>
    </location>
</feature>
<dbReference type="NCBIfam" id="TIGR01557">
    <property type="entry name" value="myb_SHAQKYF"/>
    <property type="match status" value="1"/>
</dbReference>
<dbReference type="InterPro" id="IPR001005">
    <property type="entry name" value="SANT/Myb"/>
</dbReference>
<dbReference type="EMBL" id="CP136896">
    <property type="protein sequence ID" value="WOL13405.1"/>
    <property type="molecule type" value="Genomic_DNA"/>
</dbReference>
<dbReference type="InterPro" id="IPR017884">
    <property type="entry name" value="SANT_dom"/>
</dbReference>
<dbReference type="InterPro" id="IPR017930">
    <property type="entry name" value="Myb_dom"/>
</dbReference>
<keyword evidence="11" id="KW-1185">Reference proteome</keyword>
<feature type="compositionally biased region" description="Polar residues" evidence="6">
    <location>
        <begin position="230"/>
        <end position="240"/>
    </location>
</feature>
<dbReference type="PROSITE" id="PS51293">
    <property type="entry name" value="SANT"/>
    <property type="match status" value="1"/>
</dbReference>
<feature type="region of interest" description="Disordered" evidence="6">
    <location>
        <begin position="173"/>
        <end position="240"/>
    </location>
</feature>
<dbReference type="Gene3D" id="1.10.10.60">
    <property type="entry name" value="Homeodomain-like"/>
    <property type="match status" value="1"/>
</dbReference>
<evidence type="ECO:0000256" key="6">
    <source>
        <dbReference type="SAM" id="MobiDB-lite"/>
    </source>
</evidence>
<organism evidence="10 11">
    <name type="scientific">Canna indica</name>
    <name type="common">Indian-shot</name>
    <dbReference type="NCBI Taxonomy" id="4628"/>
    <lineage>
        <taxon>Eukaryota</taxon>
        <taxon>Viridiplantae</taxon>
        <taxon>Streptophyta</taxon>
        <taxon>Embryophyta</taxon>
        <taxon>Tracheophyta</taxon>
        <taxon>Spermatophyta</taxon>
        <taxon>Magnoliopsida</taxon>
        <taxon>Liliopsida</taxon>
        <taxon>Zingiberales</taxon>
        <taxon>Cannaceae</taxon>
        <taxon>Canna</taxon>
    </lineage>
</organism>
<dbReference type="AlphaFoldDB" id="A0AAQ3KRF2"/>
<dbReference type="GO" id="GO:0003677">
    <property type="term" value="F:DNA binding"/>
    <property type="evidence" value="ECO:0007669"/>
    <property type="project" value="UniProtKB-KW"/>
</dbReference>
<feature type="domain" description="Myb-like" evidence="7">
    <location>
        <begin position="77"/>
        <end position="127"/>
    </location>
</feature>
<dbReference type="SUPFAM" id="SSF46689">
    <property type="entry name" value="Homeodomain-like"/>
    <property type="match status" value="1"/>
</dbReference>
<dbReference type="InterPro" id="IPR006447">
    <property type="entry name" value="Myb_dom_plants"/>
</dbReference>
<dbReference type="PROSITE" id="PS51294">
    <property type="entry name" value="HTH_MYB"/>
    <property type="match status" value="1"/>
</dbReference>
<name>A0AAQ3KRF2_9LILI</name>
<keyword evidence="2" id="KW-0805">Transcription regulation</keyword>
<evidence type="ECO:0000259" key="7">
    <source>
        <dbReference type="PROSITE" id="PS50090"/>
    </source>
</evidence>
<dbReference type="SMART" id="SM00717">
    <property type="entry name" value="SANT"/>
    <property type="match status" value="1"/>
</dbReference>
<dbReference type="Pfam" id="PF00249">
    <property type="entry name" value="Myb_DNA-binding"/>
    <property type="match status" value="1"/>
</dbReference>
<feature type="compositionally biased region" description="Basic and acidic residues" evidence="6">
    <location>
        <begin position="130"/>
        <end position="140"/>
    </location>
</feature>
<evidence type="ECO:0000313" key="11">
    <source>
        <dbReference type="Proteomes" id="UP001327560"/>
    </source>
</evidence>
<evidence type="ECO:0000256" key="5">
    <source>
        <dbReference type="ARBA" id="ARBA00023242"/>
    </source>
</evidence>
<feature type="compositionally biased region" description="Low complexity" evidence="6">
    <location>
        <begin position="175"/>
        <end position="187"/>
    </location>
</feature>
<evidence type="ECO:0000256" key="3">
    <source>
        <dbReference type="ARBA" id="ARBA00023125"/>
    </source>
</evidence>
<feature type="region of interest" description="Disordered" evidence="6">
    <location>
        <begin position="130"/>
        <end position="157"/>
    </location>
</feature>
<evidence type="ECO:0000256" key="4">
    <source>
        <dbReference type="ARBA" id="ARBA00023163"/>
    </source>
</evidence>
<evidence type="ECO:0000313" key="10">
    <source>
        <dbReference type="EMBL" id="WOL13405.1"/>
    </source>
</evidence>
<evidence type="ECO:0000259" key="8">
    <source>
        <dbReference type="PROSITE" id="PS51293"/>
    </source>
</evidence>
<dbReference type="PANTHER" id="PTHR12802">
    <property type="entry name" value="SWI/SNF COMPLEX-RELATED"/>
    <property type="match status" value="1"/>
</dbReference>
<keyword evidence="4" id="KW-0804">Transcription</keyword>
<dbReference type="Proteomes" id="UP001327560">
    <property type="component" value="Chromosome 7"/>
</dbReference>
<evidence type="ECO:0000256" key="2">
    <source>
        <dbReference type="ARBA" id="ARBA00023015"/>
    </source>
</evidence>
<gene>
    <name evidence="10" type="ORF">Cni_G22175</name>
</gene>
<dbReference type="GO" id="GO:0005634">
    <property type="term" value="C:nucleus"/>
    <property type="evidence" value="ECO:0007669"/>
    <property type="project" value="UniProtKB-SubCell"/>
</dbReference>
<feature type="compositionally biased region" description="Basic residues" evidence="6">
    <location>
        <begin position="146"/>
        <end position="157"/>
    </location>
</feature>
<keyword evidence="5" id="KW-0539">Nucleus</keyword>
<proteinExistence type="predicted"/>
<feature type="domain" description="HTH myb-type" evidence="9">
    <location>
        <begin position="77"/>
        <end position="131"/>
    </location>
</feature>
<protein>
    <submittedName>
        <fullName evidence="10">Protein REVEILLE 1</fullName>
    </submittedName>
</protein>
<feature type="domain" description="SANT" evidence="8">
    <location>
        <begin position="80"/>
        <end position="131"/>
    </location>
</feature>
<dbReference type="GO" id="GO:0010468">
    <property type="term" value="P:regulation of gene expression"/>
    <property type="evidence" value="ECO:0007669"/>
    <property type="project" value="UniProtKB-ARBA"/>
</dbReference>
<dbReference type="PROSITE" id="PS50090">
    <property type="entry name" value="MYB_LIKE"/>
    <property type="match status" value="1"/>
</dbReference>
<accession>A0AAQ3KRF2</accession>
<keyword evidence="3" id="KW-0238">DNA-binding</keyword>
<evidence type="ECO:0000256" key="1">
    <source>
        <dbReference type="ARBA" id="ARBA00004123"/>
    </source>
</evidence>
<dbReference type="FunFam" id="1.10.10.60:FF:000023">
    <property type="entry name" value="protein REVEILLE 6 isoform X1"/>
    <property type="match status" value="1"/>
</dbReference>
<reference evidence="10 11" key="1">
    <citation type="submission" date="2023-10" db="EMBL/GenBank/DDBJ databases">
        <title>Chromosome-scale genome assembly provides insights into flower coloration mechanisms of Canna indica.</title>
        <authorList>
            <person name="Li C."/>
        </authorList>
    </citation>
    <scope>NUCLEOTIDE SEQUENCE [LARGE SCALE GENOMIC DNA]</scope>
    <source>
        <tissue evidence="10">Flower</tissue>
    </source>
</reference>
<evidence type="ECO:0000259" key="9">
    <source>
        <dbReference type="PROSITE" id="PS51294"/>
    </source>
</evidence>
<dbReference type="CDD" id="cd00167">
    <property type="entry name" value="SANT"/>
    <property type="match status" value="1"/>
</dbReference>
<sequence>MSSPAPRRWMERQRWVDMEYVKEQNVWDDNCVSSTNIIHFPNKQLFVDKRPIVDDLQMMKQDSSTVDLQIRVRKPYTITKQRERWTEEEHEKFLEAIQLHGRSWRRIQEHIGTKTAIQIRSHAQKFFSKVDREADTEKSIEIPPPRPKRKPVHPYPRKLRHYTIKVPDLKQPEISSSPVSSFSEQDSGSPTSVLSVVGSEISGSPVSKPLQSCASPSSSVVGSDLEELSPSEQENGYSSLTSSAVGVDRILSLDLASTKINEVPMENERSPVETQSAVLKLFGRTVFVNKSQEKCSSDDGSATQCFMSVPRATACSHEKKTDMGMQNLDPALILPNHKIAARGITLDGTIHSTNYIWVHTDVQMKANTELFAPVPLWESLNGISFAKLNMSLRQDLPHTGKEAITKTIGQNEAISPNLHSVWMDTSVDDSNHIIVTEGSRIQELSSTARLKRSKTSAFYPVKASKSRCEKGFLPYEKFRSEDKLRA</sequence>
<comment type="subcellular location">
    <subcellularLocation>
        <location evidence="1">Nucleus</location>
    </subcellularLocation>
</comment>
<dbReference type="InterPro" id="IPR009057">
    <property type="entry name" value="Homeodomain-like_sf"/>
</dbReference>